<reference evidence="14" key="1">
    <citation type="submission" date="2022-02" db="EMBL/GenBank/DDBJ databases">
        <authorList>
            <person name="Henning P.M."/>
            <person name="McCubbin A.G."/>
            <person name="Shore J.S."/>
        </authorList>
    </citation>
    <scope>NUCLEOTIDE SEQUENCE</scope>
    <source>
        <strain evidence="14">F60SS</strain>
        <tissue evidence="14">Leaves</tissue>
    </source>
</reference>
<keyword evidence="10 13" id="KW-1133">Transmembrane helix</keyword>
<protein>
    <recommendedName>
        <fullName evidence="5">ditrans,polycis-polyprenyl diphosphate synthase [(2E,6E)-farnesyldiphosphate specific]</fullName>
        <ecNumber evidence="5">2.5.1.87</ecNumber>
    </recommendedName>
</protein>
<evidence type="ECO:0000256" key="5">
    <source>
        <dbReference type="ARBA" id="ARBA00012596"/>
    </source>
</evidence>
<keyword evidence="11 13" id="KW-0472">Membrane</keyword>
<comment type="catalytic activity">
    <reaction evidence="12">
        <text>n isopentenyl diphosphate + (2E,6E)-farnesyl diphosphate = a di-trans,poly-cis-polyprenyl diphosphate + n diphosphate</text>
        <dbReference type="Rhea" id="RHEA:53008"/>
        <dbReference type="Rhea" id="RHEA-COMP:19494"/>
        <dbReference type="ChEBI" id="CHEBI:33019"/>
        <dbReference type="ChEBI" id="CHEBI:128769"/>
        <dbReference type="ChEBI" id="CHEBI:136960"/>
        <dbReference type="ChEBI" id="CHEBI:175763"/>
        <dbReference type="EC" id="2.5.1.87"/>
    </reaction>
</comment>
<evidence type="ECO:0000313" key="15">
    <source>
        <dbReference type="Proteomes" id="UP001141552"/>
    </source>
</evidence>
<evidence type="ECO:0000256" key="10">
    <source>
        <dbReference type="ARBA" id="ARBA00022989"/>
    </source>
</evidence>
<keyword evidence="6" id="KW-0808">Transferase</keyword>
<evidence type="ECO:0000256" key="9">
    <source>
        <dbReference type="ARBA" id="ARBA00022842"/>
    </source>
</evidence>
<keyword evidence="15" id="KW-1185">Reference proteome</keyword>
<evidence type="ECO:0000256" key="11">
    <source>
        <dbReference type="ARBA" id="ARBA00023136"/>
    </source>
</evidence>
<comment type="pathway">
    <text evidence="3">Protein modification; protein glycosylation.</text>
</comment>
<dbReference type="OrthoDB" id="19639at2759"/>
<dbReference type="EMBL" id="JAKUCV010000342">
    <property type="protein sequence ID" value="KAJ4850408.1"/>
    <property type="molecule type" value="Genomic_DNA"/>
</dbReference>
<comment type="cofactor">
    <cofactor evidence="1">
        <name>Mg(2+)</name>
        <dbReference type="ChEBI" id="CHEBI:18420"/>
    </cofactor>
</comment>
<dbReference type="GO" id="GO:1904423">
    <property type="term" value="C:dehydrodolichyl diphosphate synthase complex"/>
    <property type="evidence" value="ECO:0007669"/>
    <property type="project" value="InterPro"/>
</dbReference>
<dbReference type="Proteomes" id="UP001141552">
    <property type="component" value="Unassembled WGS sequence"/>
</dbReference>
<feature type="transmembrane region" description="Helical" evidence="13">
    <location>
        <begin position="53"/>
        <end position="75"/>
    </location>
</feature>
<comment type="subcellular location">
    <subcellularLocation>
        <location evidence="2">Endoplasmic reticulum membrane</location>
    </subcellularLocation>
</comment>
<evidence type="ECO:0000256" key="13">
    <source>
        <dbReference type="SAM" id="Phobius"/>
    </source>
</evidence>
<evidence type="ECO:0000256" key="8">
    <source>
        <dbReference type="ARBA" id="ARBA00022824"/>
    </source>
</evidence>
<evidence type="ECO:0000256" key="3">
    <source>
        <dbReference type="ARBA" id="ARBA00004922"/>
    </source>
</evidence>
<evidence type="ECO:0000256" key="4">
    <source>
        <dbReference type="ARBA" id="ARBA00005432"/>
    </source>
</evidence>
<gene>
    <name evidence="14" type="ORF">Tsubulata_007065</name>
</gene>
<reference evidence="14" key="2">
    <citation type="journal article" date="2023" name="Plants (Basel)">
        <title>Annotation of the Turnera subulata (Passifloraceae) Draft Genome Reveals the S-Locus Evolved after the Divergence of Turneroideae from Passifloroideae in a Stepwise Manner.</title>
        <authorList>
            <person name="Henning P.M."/>
            <person name="Roalson E.H."/>
            <person name="Mir W."/>
            <person name="McCubbin A.G."/>
            <person name="Shore J.S."/>
        </authorList>
    </citation>
    <scope>NUCLEOTIDE SEQUENCE</scope>
    <source>
        <strain evidence="14">F60SS</strain>
    </source>
</reference>
<dbReference type="Gene3D" id="3.40.1180.10">
    <property type="entry name" value="Decaprenyl diphosphate synthase-like"/>
    <property type="match status" value="1"/>
</dbReference>
<evidence type="ECO:0000313" key="14">
    <source>
        <dbReference type="EMBL" id="KAJ4850408.1"/>
    </source>
</evidence>
<dbReference type="PANTHER" id="PTHR21528">
    <property type="entry name" value="DEHYDRODOLICHYL DIPHOSPHATE SYNTHASE COMPLEX SUBUNIT NUS1"/>
    <property type="match status" value="1"/>
</dbReference>
<dbReference type="GO" id="GO:0045547">
    <property type="term" value="F:ditrans,polycis-polyprenyl diphosphate synthase [(2E,6E)-farnesyl diphosphate specific] activity"/>
    <property type="evidence" value="ECO:0007669"/>
    <property type="project" value="UniProtKB-EC"/>
</dbReference>
<dbReference type="EC" id="2.5.1.87" evidence="5"/>
<dbReference type="InterPro" id="IPR036424">
    <property type="entry name" value="UPP_synth-like_sf"/>
</dbReference>
<dbReference type="PANTHER" id="PTHR21528:SF0">
    <property type="entry name" value="DEHYDRODOLICHYL DIPHOSPHATE SYNTHASE COMPLEX SUBUNIT NUS1"/>
    <property type="match status" value="1"/>
</dbReference>
<evidence type="ECO:0000256" key="1">
    <source>
        <dbReference type="ARBA" id="ARBA00001946"/>
    </source>
</evidence>
<comment type="similarity">
    <text evidence="4">Belongs to the UPP synthase family.</text>
</comment>
<dbReference type="InterPro" id="IPR038887">
    <property type="entry name" value="Nus1/NgBR"/>
</dbReference>
<sequence length="284" mass="32465">MKSPAQREDWINYAEELHLQGIFLPVTNLMDLRDEVQRVRLRITQIGDFGLRLLWKLLHLLVSIWYLCAGVVHALESHLISTGLLKHYEALNVDKLQCLAVVVESEDAHEIYEIVQLLQWLEAIGVKHLCLYDKEGILKESKEYIIERLTNAILFEEADEKDMPEDQKLMTLELASASDGKEAITKAANLLILRYMKLATAAAEVEDRVFTEAHMTEALKAIGCKGPDPDLLLVYGPARCHLGFPAWRIRYTEIVHMGPLKSMRYGSLIKAIYKFTMVQQNYGK</sequence>
<accession>A0A9Q0JQH4</accession>
<keyword evidence="8" id="KW-0256">Endoplasmic reticulum</keyword>
<dbReference type="SUPFAM" id="SSF64005">
    <property type="entry name" value="Undecaprenyl diphosphate synthase"/>
    <property type="match status" value="1"/>
</dbReference>
<evidence type="ECO:0000256" key="7">
    <source>
        <dbReference type="ARBA" id="ARBA00022692"/>
    </source>
</evidence>
<keyword evidence="7 13" id="KW-0812">Transmembrane</keyword>
<evidence type="ECO:0000256" key="6">
    <source>
        <dbReference type="ARBA" id="ARBA00022679"/>
    </source>
</evidence>
<keyword evidence="9" id="KW-0460">Magnesium</keyword>
<organism evidence="14 15">
    <name type="scientific">Turnera subulata</name>
    <dbReference type="NCBI Taxonomy" id="218843"/>
    <lineage>
        <taxon>Eukaryota</taxon>
        <taxon>Viridiplantae</taxon>
        <taxon>Streptophyta</taxon>
        <taxon>Embryophyta</taxon>
        <taxon>Tracheophyta</taxon>
        <taxon>Spermatophyta</taxon>
        <taxon>Magnoliopsida</taxon>
        <taxon>eudicotyledons</taxon>
        <taxon>Gunneridae</taxon>
        <taxon>Pentapetalae</taxon>
        <taxon>rosids</taxon>
        <taxon>fabids</taxon>
        <taxon>Malpighiales</taxon>
        <taxon>Passifloraceae</taxon>
        <taxon>Turnera</taxon>
    </lineage>
</organism>
<name>A0A9Q0JQH4_9ROSI</name>
<dbReference type="AlphaFoldDB" id="A0A9Q0JQH4"/>
<dbReference type="GO" id="GO:0005789">
    <property type="term" value="C:endoplasmic reticulum membrane"/>
    <property type="evidence" value="ECO:0007669"/>
    <property type="project" value="UniProtKB-SubCell"/>
</dbReference>
<evidence type="ECO:0000256" key="2">
    <source>
        <dbReference type="ARBA" id="ARBA00004586"/>
    </source>
</evidence>
<comment type="caution">
    <text evidence="14">The sequence shown here is derived from an EMBL/GenBank/DDBJ whole genome shotgun (WGS) entry which is preliminary data.</text>
</comment>
<proteinExistence type="inferred from homology"/>
<evidence type="ECO:0000256" key="12">
    <source>
        <dbReference type="ARBA" id="ARBA00047353"/>
    </source>
</evidence>